<dbReference type="GO" id="GO:0005886">
    <property type="term" value="C:plasma membrane"/>
    <property type="evidence" value="ECO:0007669"/>
    <property type="project" value="InterPro"/>
</dbReference>
<sequence length="213" mass="23372">MAGSFPSEAIRPGDLMESLNHTFFLWLNAPEHPSALALTLATFFAEQLIWAVPLLIGIGWLRGGEPTRKTMLVASASGLLGLLINQIIGLAWLHPRPFMIGLGHTLIPHVADSSFPSDHLTLWWAVAFSLALQRGPRIAGVTLALLGVPIAWARIYLGVHFPFDMLGAIAVAAICAWLTLREAHWYLLPSYQLSTGIHRRLFSGLIALGWVRE</sequence>
<dbReference type="GO" id="GO:0004601">
    <property type="term" value="F:peroxidase activity"/>
    <property type="evidence" value="ECO:0007669"/>
    <property type="project" value="UniProtKB-KW"/>
</dbReference>
<dbReference type="CDD" id="cd03385">
    <property type="entry name" value="PAP2_BcrC_like"/>
    <property type="match status" value="1"/>
</dbReference>
<dbReference type="Gene3D" id="1.20.144.10">
    <property type="entry name" value="Phosphatidic acid phosphatase type 2/haloperoxidase"/>
    <property type="match status" value="1"/>
</dbReference>
<dbReference type="InterPro" id="IPR036938">
    <property type="entry name" value="PAP2/HPO_sf"/>
</dbReference>
<dbReference type="AlphaFoldDB" id="A0A191S2E6"/>
<dbReference type="Pfam" id="PF01569">
    <property type="entry name" value="PAP2"/>
    <property type="match status" value="1"/>
</dbReference>
<evidence type="ECO:0000259" key="2">
    <source>
        <dbReference type="SMART" id="SM00014"/>
    </source>
</evidence>
<name>A0A191S2E6_VARPD</name>
<evidence type="ECO:0000313" key="3">
    <source>
        <dbReference type="EMBL" id="ANC48722.1"/>
    </source>
</evidence>
<dbReference type="SMART" id="SM00014">
    <property type="entry name" value="acidPPc"/>
    <property type="match status" value="1"/>
</dbReference>
<feature type="transmembrane region" description="Helical" evidence="1">
    <location>
        <begin position="72"/>
        <end position="93"/>
    </location>
</feature>
<dbReference type="InterPro" id="IPR000326">
    <property type="entry name" value="PAP2/HPO"/>
</dbReference>
<dbReference type="EMBL" id="KU356987">
    <property type="protein sequence ID" value="ANC48722.1"/>
    <property type="molecule type" value="Genomic_DNA"/>
</dbReference>
<keyword evidence="1" id="KW-0472">Membrane</keyword>
<proteinExistence type="predicted"/>
<dbReference type="InterPro" id="IPR033879">
    <property type="entry name" value="UPP_Pase"/>
</dbReference>
<feature type="transmembrane region" description="Helical" evidence="1">
    <location>
        <begin position="163"/>
        <end position="180"/>
    </location>
</feature>
<keyword evidence="3" id="KW-0560">Oxidoreductase</keyword>
<dbReference type="SUPFAM" id="SSF48317">
    <property type="entry name" value="Acid phosphatase/Vanadium-dependent haloperoxidase"/>
    <property type="match status" value="1"/>
</dbReference>
<protein>
    <submittedName>
        <fullName evidence="3">Bacitracin transport permease protein bcrC, phosphatidic acid phosphatase type 2/ haloperoxidase</fullName>
    </submittedName>
</protein>
<accession>A0A191S2E6</accession>
<gene>
    <name evidence="3" type="primary">uppB (mmfB)</name>
</gene>
<evidence type="ECO:0000256" key="1">
    <source>
        <dbReference type="SAM" id="Phobius"/>
    </source>
</evidence>
<keyword evidence="1" id="KW-0812">Transmembrane</keyword>
<geneLocation type="plasmid" evidence="3">
    <name>pBS64</name>
</geneLocation>
<keyword evidence="1" id="KW-1133">Transmembrane helix</keyword>
<reference evidence="3" key="1">
    <citation type="journal article" date="2016" name="Front. Microbiol.">
        <title>The Complete Sequences and Ecological Roles of Two IncP-1 Plasmids, pHB44 and pBS64, Isolated from the Mycosphere of Laccaria proxima.</title>
        <authorList>
            <person name="Zhang M."/>
            <person name="Brons J.K."/>
            <person name="van Elsas J.D."/>
        </authorList>
    </citation>
    <scope>NUCLEOTIDE SEQUENCE</scope>
    <source>
        <plasmid evidence="3">pBS64</plasmid>
    </source>
</reference>
<organism evidence="3">
    <name type="scientific">Variovorax paradoxus</name>
    <dbReference type="NCBI Taxonomy" id="34073"/>
    <lineage>
        <taxon>Bacteria</taxon>
        <taxon>Pseudomonadati</taxon>
        <taxon>Pseudomonadota</taxon>
        <taxon>Betaproteobacteria</taxon>
        <taxon>Burkholderiales</taxon>
        <taxon>Comamonadaceae</taxon>
        <taxon>Variovorax</taxon>
    </lineage>
</organism>
<feature type="transmembrane region" description="Helical" evidence="1">
    <location>
        <begin position="35"/>
        <end position="60"/>
    </location>
</feature>
<keyword evidence="3" id="KW-0614">Plasmid</keyword>
<feature type="domain" description="Phosphatidic acid phosphatase type 2/haloperoxidase" evidence="2">
    <location>
        <begin position="70"/>
        <end position="180"/>
    </location>
</feature>
<keyword evidence="3" id="KW-0575">Peroxidase</keyword>
<dbReference type="GO" id="GO:0050380">
    <property type="term" value="F:undecaprenyl-diphosphatase activity"/>
    <property type="evidence" value="ECO:0007669"/>
    <property type="project" value="InterPro"/>
</dbReference>